<dbReference type="AlphaFoldDB" id="A0A848B042"/>
<dbReference type="EMBL" id="JABAEW010000009">
    <property type="protein sequence ID" value="NMD86276.1"/>
    <property type="molecule type" value="Genomic_DNA"/>
</dbReference>
<evidence type="ECO:0000256" key="1">
    <source>
        <dbReference type="SAM" id="MobiDB-lite"/>
    </source>
</evidence>
<accession>A0A848B042</accession>
<feature type="region of interest" description="Disordered" evidence="1">
    <location>
        <begin position="51"/>
        <end position="74"/>
    </location>
</feature>
<evidence type="ECO:0000313" key="2">
    <source>
        <dbReference type="EMBL" id="NMD86276.1"/>
    </source>
</evidence>
<comment type="caution">
    <text evidence="2">The sequence shown here is derived from an EMBL/GenBank/DDBJ whole genome shotgun (WGS) entry which is preliminary data.</text>
</comment>
<reference evidence="2 3" key="1">
    <citation type="submission" date="2020-04" db="EMBL/GenBank/DDBJ databases">
        <authorList>
            <person name="Hitch T.C.A."/>
            <person name="Wylensek D."/>
            <person name="Clavel T."/>
        </authorList>
    </citation>
    <scope>NUCLEOTIDE SEQUENCE [LARGE SCALE GENOMIC DNA]</scope>
    <source>
        <strain evidence="2 3">COR2-253-APC-1A</strain>
    </source>
</reference>
<dbReference type="RefSeq" id="WP_168962071.1">
    <property type="nucleotide sequence ID" value="NZ_JABAEW010000009.1"/>
</dbReference>
<gene>
    <name evidence="2" type="ORF">HF882_06725</name>
</gene>
<proteinExistence type="predicted"/>
<name>A0A848B042_9BACT</name>
<dbReference type="Proteomes" id="UP000576225">
    <property type="component" value="Unassembled WGS sequence"/>
</dbReference>
<evidence type="ECO:0000313" key="3">
    <source>
        <dbReference type="Proteomes" id="UP000576225"/>
    </source>
</evidence>
<organism evidence="2 3">
    <name type="scientific">Victivallis vadensis</name>
    <dbReference type="NCBI Taxonomy" id="172901"/>
    <lineage>
        <taxon>Bacteria</taxon>
        <taxon>Pseudomonadati</taxon>
        <taxon>Lentisphaerota</taxon>
        <taxon>Lentisphaeria</taxon>
        <taxon>Victivallales</taxon>
        <taxon>Victivallaceae</taxon>
        <taxon>Victivallis</taxon>
    </lineage>
</organism>
<sequence>MATLDRLSVRNMLARLVKFSSGKGGRIVSSILDHCAEIEAEEARKRVVTAEEGNGRNPVGINDVQAVTGTKGGE</sequence>
<protein>
    <submittedName>
        <fullName evidence="2">Uncharacterized protein</fullName>
    </submittedName>
</protein>